<dbReference type="EMBL" id="QEAO01000005">
    <property type="protein sequence ID" value="TPX36250.1"/>
    <property type="molecule type" value="Genomic_DNA"/>
</dbReference>
<name>A0A507C3Y7_9FUNG</name>
<protein>
    <recommendedName>
        <fullName evidence="2">Glycoside hydrolase 131 catalytic N-terminal domain-containing protein</fullName>
    </recommendedName>
</protein>
<gene>
    <name evidence="3" type="ORF">SmJEL517_g01466</name>
</gene>
<dbReference type="STRING" id="1806994.A0A507C3Y7"/>
<comment type="caution">
    <text evidence="3">The sequence shown here is derived from an EMBL/GenBank/DDBJ whole genome shotgun (WGS) entry which is preliminary data.</text>
</comment>
<dbReference type="AlphaFoldDB" id="A0A507C3Y7"/>
<organism evidence="3 4">
    <name type="scientific">Synchytrium microbalum</name>
    <dbReference type="NCBI Taxonomy" id="1806994"/>
    <lineage>
        <taxon>Eukaryota</taxon>
        <taxon>Fungi</taxon>
        <taxon>Fungi incertae sedis</taxon>
        <taxon>Chytridiomycota</taxon>
        <taxon>Chytridiomycota incertae sedis</taxon>
        <taxon>Chytridiomycetes</taxon>
        <taxon>Synchytriales</taxon>
        <taxon>Synchytriaceae</taxon>
        <taxon>Synchytrium</taxon>
    </lineage>
</organism>
<keyword evidence="4" id="KW-1185">Reference proteome</keyword>
<dbReference type="GeneID" id="42002691"/>
<dbReference type="Pfam" id="PF18271">
    <property type="entry name" value="GH131_N"/>
    <property type="match status" value="1"/>
</dbReference>
<dbReference type="PANTHER" id="PTHR34612">
    <property type="entry name" value="GH131_N DOMAIN-CONTAINING PROTEIN"/>
    <property type="match status" value="1"/>
</dbReference>
<sequence length="336" mass="35171">MLIHKVLLGALLIATTTAQKIVFEGRLNGTTSSASIDSGATPYNPNYVLGQGLKWADILKLGTVKTPALFDRPNDQSLGITINDKSIFARGTPPNPQTGFRRAELVPNGIKTIFTGVMTYHFSVMADATRPLNYTHSYQLLFLETTDGTHVFGFQIGGIDGKSLTLMSSSVEAYDKLKPLYNAPLTTTWQNWAITVDWTKATLTAYFSAGAAPLTKVVDTRPNAVTPNATVIDNLHIGFIKAGMGATNPHNGTQPTGINEGLVFSSVFVEDSAGGAVTLSPGKTAVGAGGAAAGAQATGAKIQGAKTTKLPKDAAKITPNAKQANAKAAVPKASPK</sequence>
<accession>A0A507C3Y7</accession>
<dbReference type="PANTHER" id="PTHR34612:SF2">
    <property type="entry name" value="GLYCOSIDE HYDROLASE 131 CATALYTIC N-TERMINAL DOMAIN-CONTAINING PROTEIN"/>
    <property type="match status" value="1"/>
</dbReference>
<evidence type="ECO:0000259" key="2">
    <source>
        <dbReference type="Pfam" id="PF18271"/>
    </source>
</evidence>
<dbReference type="RefSeq" id="XP_031026563.1">
    <property type="nucleotide sequence ID" value="XM_031167394.1"/>
</dbReference>
<keyword evidence="1" id="KW-0732">Signal</keyword>
<dbReference type="InterPro" id="IPR041524">
    <property type="entry name" value="GH131_N"/>
</dbReference>
<dbReference type="OrthoDB" id="5283326at2759"/>
<evidence type="ECO:0000313" key="4">
    <source>
        <dbReference type="Proteomes" id="UP000319731"/>
    </source>
</evidence>
<dbReference type="Gene3D" id="2.60.120.1160">
    <property type="match status" value="1"/>
</dbReference>
<reference evidence="3 4" key="1">
    <citation type="journal article" date="2019" name="Sci. Rep.">
        <title>Comparative genomics of chytrid fungi reveal insights into the obligate biotrophic and pathogenic lifestyle of Synchytrium endobioticum.</title>
        <authorList>
            <person name="van de Vossenberg B.T.L.H."/>
            <person name="Warris S."/>
            <person name="Nguyen H.D.T."/>
            <person name="van Gent-Pelzer M.P.E."/>
            <person name="Joly D.L."/>
            <person name="van de Geest H.C."/>
            <person name="Bonants P.J.M."/>
            <person name="Smith D.S."/>
            <person name="Levesque C.A."/>
            <person name="van der Lee T.A.J."/>
        </authorList>
    </citation>
    <scope>NUCLEOTIDE SEQUENCE [LARGE SCALE GENOMIC DNA]</scope>
    <source>
        <strain evidence="3 4">JEL517</strain>
    </source>
</reference>
<proteinExistence type="predicted"/>
<dbReference type="Proteomes" id="UP000319731">
    <property type="component" value="Unassembled WGS sequence"/>
</dbReference>
<feature type="domain" description="Glycoside hydrolase 131 catalytic N-terminal" evidence="2">
    <location>
        <begin position="21"/>
        <end position="275"/>
    </location>
</feature>
<feature type="signal peptide" evidence="1">
    <location>
        <begin position="1"/>
        <end position="18"/>
    </location>
</feature>
<feature type="chain" id="PRO_5021477251" description="Glycoside hydrolase 131 catalytic N-terminal domain-containing protein" evidence="1">
    <location>
        <begin position="19"/>
        <end position="336"/>
    </location>
</feature>
<evidence type="ECO:0000256" key="1">
    <source>
        <dbReference type="SAM" id="SignalP"/>
    </source>
</evidence>
<evidence type="ECO:0000313" key="3">
    <source>
        <dbReference type="EMBL" id="TPX36250.1"/>
    </source>
</evidence>